<dbReference type="AlphaFoldDB" id="A0A916DRF0"/>
<sequence length="355" mass="41084">MSLRTKIITKENGKELTYLKHLILWLLLFVAPIFLLENIGLIFTYAPVYYIAAFLVLIVVFYAFYLKFTPQYLLNDRIFIYLGLIVVCFMIYRHFPKVVCRLLPEHPWTQDPFGLEEELKAKMRLGALFMYFVITLVISIIESLKDAQQLNQRLKSEKNIAELALLKSQVNPHFLFNSLNSIYYLAIKKADEAPKAIIALSDMMRYVFTEASNDSVPLLREIDYITKYIDLQRLRLPKHTEVKSEISVQEETLMIAPLLLIPFIENAFKYGVSTRKATTIYLQITADADQLSMKVLNTIIATEQEEIETKTGTGIDNVKRQLELIYPNRHTLSINNDGNVFEVKLKINNQKNNGK</sequence>
<dbReference type="GO" id="GO:0016020">
    <property type="term" value="C:membrane"/>
    <property type="evidence" value="ECO:0007669"/>
    <property type="project" value="InterPro"/>
</dbReference>
<feature type="domain" description="Signal transduction histidine kinase internal region" evidence="2">
    <location>
        <begin position="161"/>
        <end position="238"/>
    </location>
</feature>
<protein>
    <submittedName>
        <fullName evidence="3">Sensor histidine kinase</fullName>
    </submittedName>
</protein>
<dbReference type="RefSeq" id="WP_264792443.1">
    <property type="nucleotide sequence ID" value="NZ_AP026867.1"/>
</dbReference>
<keyword evidence="1" id="KW-1133">Transmembrane helix</keyword>
<keyword evidence="1" id="KW-0812">Transmembrane</keyword>
<name>A0A916DRF0_9BACT</name>
<dbReference type="PANTHER" id="PTHR34220:SF7">
    <property type="entry name" value="SENSOR HISTIDINE KINASE YPDA"/>
    <property type="match status" value="1"/>
</dbReference>
<dbReference type="GO" id="GO:0000155">
    <property type="term" value="F:phosphorelay sensor kinase activity"/>
    <property type="evidence" value="ECO:0007669"/>
    <property type="project" value="InterPro"/>
</dbReference>
<keyword evidence="1" id="KW-0472">Membrane</keyword>
<keyword evidence="3" id="KW-0418">Kinase</keyword>
<dbReference type="Pfam" id="PF06580">
    <property type="entry name" value="His_kinase"/>
    <property type="match status" value="1"/>
</dbReference>
<evidence type="ECO:0000313" key="4">
    <source>
        <dbReference type="Proteomes" id="UP001060919"/>
    </source>
</evidence>
<evidence type="ECO:0000259" key="2">
    <source>
        <dbReference type="Pfam" id="PF06580"/>
    </source>
</evidence>
<proteinExistence type="predicted"/>
<accession>A0A916DRF0</accession>
<feature type="transmembrane region" description="Helical" evidence="1">
    <location>
        <begin position="21"/>
        <end position="42"/>
    </location>
</feature>
<reference evidence="3" key="1">
    <citation type="submission" date="2022-09" db="EMBL/GenBank/DDBJ databases">
        <title>Aureispira anguillicida sp. nov., isolated from Leptocephalus of Japanese eel Anguilla japonica.</title>
        <authorList>
            <person name="Yuasa K."/>
            <person name="Mekata T."/>
            <person name="Ikunari K."/>
        </authorList>
    </citation>
    <scope>NUCLEOTIDE SEQUENCE</scope>
    <source>
        <strain evidence="3">EL160426</strain>
    </source>
</reference>
<evidence type="ECO:0000256" key="1">
    <source>
        <dbReference type="SAM" id="Phobius"/>
    </source>
</evidence>
<keyword evidence="4" id="KW-1185">Reference proteome</keyword>
<feature type="transmembrane region" description="Helical" evidence="1">
    <location>
        <begin position="78"/>
        <end position="95"/>
    </location>
</feature>
<gene>
    <name evidence="3" type="ORF">AsAng_0019530</name>
</gene>
<dbReference type="Proteomes" id="UP001060919">
    <property type="component" value="Chromosome"/>
</dbReference>
<evidence type="ECO:0000313" key="3">
    <source>
        <dbReference type="EMBL" id="BDS11241.1"/>
    </source>
</evidence>
<organism evidence="3 4">
    <name type="scientific">Aureispira anguillae</name>
    <dbReference type="NCBI Taxonomy" id="2864201"/>
    <lineage>
        <taxon>Bacteria</taxon>
        <taxon>Pseudomonadati</taxon>
        <taxon>Bacteroidota</taxon>
        <taxon>Saprospiria</taxon>
        <taxon>Saprospirales</taxon>
        <taxon>Saprospiraceae</taxon>
        <taxon>Aureispira</taxon>
    </lineage>
</organism>
<feature type="transmembrane region" description="Helical" evidence="1">
    <location>
        <begin position="125"/>
        <end position="144"/>
    </location>
</feature>
<keyword evidence="3" id="KW-0808">Transferase</keyword>
<dbReference type="InterPro" id="IPR050640">
    <property type="entry name" value="Bact_2-comp_sensor_kinase"/>
</dbReference>
<dbReference type="EMBL" id="AP026867">
    <property type="protein sequence ID" value="BDS11241.1"/>
    <property type="molecule type" value="Genomic_DNA"/>
</dbReference>
<dbReference type="InterPro" id="IPR010559">
    <property type="entry name" value="Sig_transdc_His_kin_internal"/>
</dbReference>
<dbReference type="PANTHER" id="PTHR34220">
    <property type="entry name" value="SENSOR HISTIDINE KINASE YPDA"/>
    <property type="match status" value="1"/>
</dbReference>
<feature type="transmembrane region" description="Helical" evidence="1">
    <location>
        <begin position="48"/>
        <end position="66"/>
    </location>
</feature>
<dbReference type="InterPro" id="IPR036890">
    <property type="entry name" value="HATPase_C_sf"/>
</dbReference>
<dbReference type="Gene3D" id="3.30.565.10">
    <property type="entry name" value="Histidine kinase-like ATPase, C-terminal domain"/>
    <property type="match status" value="1"/>
</dbReference>
<dbReference type="SUPFAM" id="SSF55874">
    <property type="entry name" value="ATPase domain of HSP90 chaperone/DNA topoisomerase II/histidine kinase"/>
    <property type="match status" value="1"/>
</dbReference>
<dbReference type="KEGG" id="aup:AsAng_0019530"/>